<sequence length="203" mass="23546">MKQKDLEIFLSRLKTFQEPKVFLEQYQIPPRLAAMIVYRAYLLGEIKDKSVLDLCCGTGSFSIAAKLLGAREVFGVDIDWSALKIAKENSLKFNINVEWILGDVLKTNFKVETVFMNSPFGIQGKVRDKFFLETALTNAETVYSIHLYNEKNIEFLKKVVEKHNKKVSEVFKAEFEIPKMFRFHKKRYHIINVAIIKAESDKN</sequence>
<dbReference type="Gene3D" id="3.40.50.150">
    <property type="entry name" value="Vaccinia Virus protein VP39"/>
    <property type="match status" value="1"/>
</dbReference>
<organism evidence="1">
    <name type="scientific">Candidatus Heimdallarchaeum aukensis</name>
    <dbReference type="NCBI Taxonomy" id="2876573"/>
    <lineage>
        <taxon>Archaea</taxon>
        <taxon>Promethearchaeati</taxon>
        <taxon>Candidatus Heimdallarchaeota</taxon>
        <taxon>Candidatus Heimdallarchaeia (ex Rinke et al. 2021) (nom. nud.)</taxon>
        <taxon>Candidatus Heimdallarchaeales</taxon>
        <taxon>Candidatus Heimdallarchaeaceae</taxon>
        <taxon>Candidatus Heimdallarchaeum</taxon>
    </lineage>
</organism>
<dbReference type="CDD" id="cd02440">
    <property type="entry name" value="AdoMet_MTases"/>
    <property type="match status" value="1"/>
</dbReference>
<dbReference type="PANTHER" id="PTHR23290:SF0">
    <property type="entry name" value="RRNA N6-ADENOSINE-METHYLTRANSFERASE METTL5"/>
    <property type="match status" value="1"/>
</dbReference>
<dbReference type="AlphaFoldDB" id="A0A9Y1BK90"/>
<dbReference type="PANTHER" id="PTHR23290">
    <property type="entry name" value="RRNA N6-ADENOSINE-METHYLTRANSFERASE METTL5"/>
    <property type="match status" value="1"/>
</dbReference>
<dbReference type="InterPro" id="IPR051720">
    <property type="entry name" value="rRNA_MeTrfase/Polyamine_Synth"/>
</dbReference>
<dbReference type="GO" id="GO:0016740">
    <property type="term" value="F:transferase activity"/>
    <property type="evidence" value="ECO:0007669"/>
    <property type="project" value="TreeGrafter"/>
</dbReference>
<accession>A0A9Y1BK90</accession>
<name>A0A9Y1BK90_9ARCH</name>
<dbReference type="Proteomes" id="UP001201020">
    <property type="component" value="Chromosome"/>
</dbReference>
<dbReference type="EMBL" id="CP084166">
    <property type="protein sequence ID" value="UJG39799.1"/>
    <property type="molecule type" value="Genomic_DNA"/>
</dbReference>
<reference evidence="1" key="1">
    <citation type="journal article" date="2022" name="Nat. Microbiol.">
        <title>Unique mobile elements and scalable gene flow at the prokaryote-eukaryote boundary revealed by circularized Asgard archaea genomes.</title>
        <authorList>
            <person name="Wu F."/>
            <person name="Speth D.R."/>
            <person name="Philosof A."/>
            <person name="Cremiere A."/>
            <person name="Narayanan A."/>
            <person name="Barco R.A."/>
            <person name="Connon S.A."/>
            <person name="Amend J.P."/>
            <person name="Antoshechkin I.A."/>
            <person name="Orphan V.J."/>
        </authorList>
    </citation>
    <scope>NUCLEOTIDE SEQUENCE</scope>
    <source>
        <strain evidence="1">PM71</strain>
    </source>
</reference>
<proteinExistence type="predicted"/>
<dbReference type="Pfam" id="PF06325">
    <property type="entry name" value="PrmA"/>
    <property type="match status" value="1"/>
</dbReference>
<gene>
    <name evidence="1" type="ORF">K9W45_08000</name>
</gene>
<dbReference type="InterPro" id="IPR029063">
    <property type="entry name" value="SAM-dependent_MTases_sf"/>
</dbReference>
<protein>
    <submittedName>
        <fullName evidence="1">METTL5 family protein</fullName>
    </submittedName>
</protein>
<evidence type="ECO:0000313" key="1">
    <source>
        <dbReference type="EMBL" id="UJG39799.1"/>
    </source>
</evidence>
<dbReference type="SUPFAM" id="SSF53335">
    <property type="entry name" value="S-adenosyl-L-methionine-dependent methyltransferases"/>
    <property type="match status" value="1"/>
</dbReference>